<name>A0AAD4TPE1_OVIAM</name>
<feature type="compositionally biased region" description="Basic and acidic residues" evidence="1">
    <location>
        <begin position="44"/>
        <end position="60"/>
    </location>
</feature>
<feature type="region of interest" description="Disordered" evidence="1">
    <location>
        <begin position="40"/>
        <end position="60"/>
    </location>
</feature>
<reference evidence="3" key="1">
    <citation type="submission" date="2022-03" db="EMBL/GenBank/DDBJ databases">
        <title>Genomic analyses of argali, domestic sheep and their hybrids provide insights into chromosomal evolution, heterosis and genetic basis of agronomic traits.</title>
        <authorList>
            <person name="Li M."/>
        </authorList>
    </citation>
    <scope>NUCLEOTIDE SEQUENCE</scope>
    <source>
        <strain evidence="3">CAU-MHL-2022a</strain>
        <tissue evidence="3">Skin</tissue>
    </source>
</reference>
<keyword evidence="2" id="KW-0732">Signal</keyword>
<evidence type="ECO:0000313" key="3">
    <source>
        <dbReference type="EMBL" id="KAI4529950.1"/>
    </source>
</evidence>
<organism evidence="3 4">
    <name type="scientific">Ovis ammon polii</name>
    <dbReference type="NCBI Taxonomy" id="230172"/>
    <lineage>
        <taxon>Eukaryota</taxon>
        <taxon>Metazoa</taxon>
        <taxon>Chordata</taxon>
        <taxon>Craniata</taxon>
        <taxon>Vertebrata</taxon>
        <taxon>Euteleostomi</taxon>
        <taxon>Mammalia</taxon>
        <taxon>Eutheria</taxon>
        <taxon>Laurasiatheria</taxon>
        <taxon>Artiodactyla</taxon>
        <taxon>Ruminantia</taxon>
        <taxon>Pecora</taxon>
        <taxon>Bovidae</taxon>
        <taxon>Caprinae</taxon>
        <taxon>Ovis</taxon>
    </lineage>
</organism>
<dbReference type="AlphaFoldDB" id="A0AAD4TPE1"/>
<keyword evidence="4" id="KW-1185">Reference proteome</keyword>
<comment type="caution">
    <text evidence="3">The sequence shown here is derived from an EMBL/GenBank/DDBJ whole genome shotgun (WGS) entry which is preliminary data.</text>
</comment>
<feature type="region of interest" description="Disordered" evidence="1">
    <location>
        <begin position="368"/>
        <end position="395"/>
    </location>
</feature>
<protein>
    <submittedName>
        <fullName evidence="3">Uncharacterized protein</fullName>
    </submittedName>
</protein>
<dbReference type="Proteomes" id="UP001214576">
    <property type="component" value="Unassembled WGS sequence"/>
</dbReference>
<sequence>MPEITFLAFTFWMWALMVKNSFCWLDSEDAEGLLDMRTLPNSKNKSEKSEAQRFGKLSPREGGLDVTIPVPQRRNPPKLSEENVYLPLRIGMKFYNIMKVKPRPLKTVLKEKVMGYGGTMKIYVSFVLIQAAKKKRRAGTARKKFDSSFTPSVVPAHCLPRTTLASAGQQGRISQYVSHLPLLSRGSSRHPPYIRPFAVIKSEGLSGVVCDLHTTLVWRMLESLIIRPIEICLQPEKRKNSQVFVKPSERDGISHLIHQHSESTYCVQAAGTRHHAGYQTDTAKEAYLRFSPALEQSGEESPRMDKSDCGFHPPRILLRARKDTLVRPHIEEFRAFSYKEHNLDAGAEAADPAGTHVCDSWRSLGAAAPQLTQSEREKHRTRSCPSPEGQDPWRGHLLPDMDPEFALAGSGQRLEAQLVSDLCTDWVSLSGHTELHCPLTVGARQKRGIRMKGLTQQRRSATVGAENRIPVGSKEDPNLTRVFAAGLAGSPSVMLLWVCIRGRILIRKDGEEDVTVTQVCLLIRSRELLNSFGTCMSMVPRTLSGITYDLSQLLNDWGKSRSSGIEKLTMSIATNRNAYAYLPGLESEDLLQVEALARVGQNDPSAECAFDFLGCGVLTGVPVPTHCPLSS</sequence>
<feature type="chain" id="PRO_5042271396" evidence="2">
    <location>
        <begin position="24"/>
        <end position="631"/>
    </location>
</feature>
<feature type="signal peptide" evidence="2">
    <location>
        <begin position="1"/>
        <end position="23"/>
    </location>
</feature>
<accession>A0AAD4TPE1</accession>
<evidence type="ECO:0000313" key="4">
    <source>
        <dbReference type="Proteomes" id="UP001214576"/>
    </source>
</evidence>
<proteinExistence type="predicted"/>
<evidence type="ECO:0000256" key="2">
    <source>
        <dbReference type="SAM" id="SignalP"/>
    </source>
</evidence>
<dbReference type="EMBL" id="JAKZEL010000026">
    <property type="protein sequence ID" value="KAI4529950.1"/>
    <property type="molecule type" value="Genomic_DNA"/>
</dbReference>
<gene>
    <name evidence="3" type="ORF">MG293_019806</name>
</gene>
<evidence type="ECO:0000256" key="1">
    <source>
        <dbReference type="SAM" id="MobiDB-lite"/>
    </source>
</evidence>